<dbReference type="AlphaFoldDB" id="A0A9D2C6W8"/>
<keyword evidence="6" id="KW-0902">Two-component regulatory system</keyword>
<reference evidence="9" key="1">
    <citation type="journal article" date="2021" name="PeerJ">
        <title>Extensive microbial diversity within the chicken gut microbiome revealed by metagenomics and culture.</title>
        <authorList>
            <person name="Gilroy R."/>
            <person name="Ravi A."/>
            <person name="Getino M."/>
            <person name="Pursley I."/>
            <person name="Horton D.L."/>
            <person name="Alikhan N.F."/>
            <person name="Baker D."/>
            <person name="Gharbi K."/>
            <person name="Hall N."/>
            <person name="Watson M."/>
            <person name="Adriaenssens E.M."/>
            <person name="Foster-Nyarko E."/>
            <person name="Jarju S."/>
            <person name="Secka A."/>
            <person name="Antonio M."/>
            <person name="Oren A."/>
            <person name="Chaudhuri R.R."/>
            <person name="La Ragione R."/>
            <person name="Hildebrand F."/>
            <person name="Pallen M.J."/>
        </authorList>
    </citation>
    <scope>NUCLEOTIDE SEQUENCE</scope>
    <source>
        <strain evidence="9">ChiSxjej3B15-24422</strain>
    </source>
</reference>
<dbReference type="InterPro" id="IPR005467">
    <property type="entry name" value="His_kinase_dom"/>
</dbReference>
<gene>
    <name evidence="9" type="ORF">H9831_03990</name>
</gene>
<reference evidence="9" key="2">
    <citation type="submission" date="2021-04" db="EMBL/GenBank/DDBJ databases">
        <authorList>
            <person name="Gilroy R."/>
        </authorList>
    </citation>
    <scope>NUCLEOTIDE SEQUENCE</scope>
    <source>
        <strain evidence="9">ChiSxjej3B15-24422</strain>
    </source>
</reference>
<feature type="domain" description="Histidine kinase" evidence="8">
    <location>
        <begin position="88"/>
        <end position="298"/>
    </location>
</feature>
<evidence type="ECO:0000256" key="2">
    <source>
        <dbReference type="ARBA" id="ARBA00012438"/>
    </source>
</evidence>
<comment type="catalytic activity">
    <reaction evidence="1">
        <text>ATP + protein L-histidine = ADP + protein N-phospho-L-histidine.</text>
        <dbReference type="EC" id="2.7.13.3"/>
    </reaction>
</comment>
<dbReference type="InterPro" id="IPR004358">
    <property type="entry name" value="Sig_transdc_His_kin-like_C"/>
</dbReference>
<dbReference type="Pfam" id="PF02518">
    <property type="entry name" value="HATPase_c"/>
    <property type="match status" value="1"/>
</dbReference>
<dbReference type="PANTHER" id="PTHR43711:SF1">
    <property type="entry name" value="HISTIDINE KINASE 1"/>
    <property type="match status" value="1"/>
</dbReference>
<dbReference type="CDD" id="cd00075">
    <property type="entry name" value="HATPase"/>
    <property type="match status" value="1"/>
</dbReference>
<dbReference type="SUPFAM" id="SSF47384">
    <property type="entry name" value="Homodimeric domain of signal transducing histidine kinase"/>
    <property type="match status" value="1"/>
</dbReference>
<dbReference type="Gene3D" id="3.30.565.10">
    <property type="entry name" value="Histidine kinase-like ATPase, C-terminal domain"/>
    <property type="match status" value="1"/>
</dbReference>
<dbReference type="EMBL" id="DXDD01000048">
    <property type="protein sequence ID" value="HIY59831.1"/>
    <property type="molecule type" value="Genomic_DNA"/>
</dbReference>
<keyword evidence="4" id="KW-0808">Transferase</keyword>
<evidence type="ECO:0000256" key="3">
    <source>
        <dbReference type="ARBA" id="ARBA00022553"/>
    </source>
</evidence>
<keyword evidence="7" id="KW-0472">Membrane</keyword>
<protein>
    <recommendedName>
        <fullName evidence="2">histidine kinase</fullName>
        <ecNumber evidence="2">2.7.13.3</ecNumber>
    </recommendedName>
</protein>
<keyword evidence="5 9" id="KW-0418">Kinase</keyword>
<dbReference type="InterPro" id="IPR036097">
    <property type="entry name" value="HisK_dim/P_sf"/>
</dbReference>
<evidence type="ECO:0000313" key="10">
    <source>
        <dbReference type="Proteomes" id="UP000824007"/>
    </source>
</evidence>
<dbReference type="InterPro" id="IPR050736">
    <property type="entry name" value="Sensor_HK_Regulatory"/>
</dbReference>
<accession>A0A9D2C6W8</accession>
<dbReference type="Pfam" id="PF00512">
    <property type="entry name" value="HisKA"/>
    <property type="match status" value="1"/>
</dbReference>
<keyword evidence="3" id="KW-0597">Phosphoprotein</keyword>
<dbReference type="InterPro" id="IPR003661">
    <property type="entry name" value="HisK_dim/P_dom"/>
</dbReference>
<organism evidence="9 10">
    <name type="scientific">Candidatus Eisenbergiella pullistercoris</name>
    <dbReference type="NCBI Taxonomy" id="2838555"/>
    <lineage>
        <taxon>Bacteria</taxon>
        <taxon>Bacillati</taxon>
        <taxon>Bacillota</taxon>
        <taxon>Clostridia</taxon>
        <taxon>Lachnospirales</taxon>
        <taxon>Lachnospiraceae</taxon>
        <taxon>Eisenbergiella</taxon>
    </lineage>
</organism>
<dbReference type="Proteomes" id="UP000824007">
    <property type="component" value="Unassembled WGS sequence"/>
</dbReference>
<dbReference type="PRINTS" id="PR00344">
    <property type="entry name" value="BCTRLSENSOR"/>
</dbReference>
<comment type="caution">
    <text evidence="9">The sequence shown here is derived from an EMBL/GenBank/DDBJ whole genome shotgun (WGS) entry which is preliminary data.</text>
</comment>
<feature type="transmembrane region" description="Helical" evidence="7">
    <location>
        <begin position="6"/>
        <end position="23"/>
    </location>
</feature>
<dbReference type="EC" id="2.7.13.3" evidence="2"/>
<evidence type="ECO:0000256" key="6">
    <source>
        <dbReference type="ARBA" id="ARBA00023012"/>
    </source>
</evidence>
<dbReference type="InterPro" id="IPR036890">
    <property type="entry name" value="HATPase_C_sf"/>
</dbReference>
<dbReference type="SMART" id="SM00388">
    <property type="entry name" value="HisKA"/>
    <property type="match status" value="1"/>
</dbReference>
<dbReference type="PANTHER" id="PTHR43711">
    <property type="entry name" value="TWO-COMPONENT HISTIDINE KINASE"/>
    <property type="match status" value="1"/>
</dbReference>
<keyword evidence="7" id="KW-0812">Transmembrane</keyword>
<dbReference type="CDD" id="cd00082">
    <property type="entry name" value="HisKA"/>
    <property type="match status" value="1"/>
</dbReference>
<dbReference type="SUPFAM" id="SSF55874">
    <property type="entry name" value="ATPase domain of HSP90 chaperone/DNA topoisomerase II/histidine kinase"/>
    <property type="match status" value="1"/>
</dbReference>
<dbReference type="GO" id="GO:0000155">
    <property type="term" value="F:phosphorelay sensor kinase activity"/>
    <property type="evidence" value="ECO:0007669"/>
    <property type="project" value="InterPro"/>
</dbReference>
<dbReference type="InterPro" id="IPR003594">
    <property type="entry name" value="HATPase_dom"/>
</dbReference>
<dbReference type="SMART" id="SM00387">
    <property type="entry name" value="HATPase_c"/>
    <property type="match status" value="1"/>
</dbReference>
<evidence type="ECO:0000256" key="5">
    <source>
        <dbReference type="ARBA" id="ARBA00022777"/>
    </source>
</evidence>
<evidence type="ECO:0000259" key="8">
    <source>
        <dbReference type="PROSITE" id="PS50109"/>
    </source>
</evidence>
<proteinExistence type="predicted"/>
<evidence type="ECO:0000313" key="9">
    <source>
        <dbReference type="EMBL" id="HIY59831.1"/>
    </source>
</evidence>
<sequence>MIGYLAAGAGILTGIGIVLWSRLRTARTYRRMEEMLEAAVNGSFSETAFDESRLSALESRLHQYLAAGSVSAEKQKRREEQISTLISDISHQTRTPVANLKLYAGLLEEQPLPPQAEACVGAIRTQSEKLQSLIEALVKTSRLETGLLALHPKRGEIGPVVERAVSQYAPKASEKKISLTVKSTKGSGVFDPKWTEEALCNLLDNAVKYTPCGGSVTVEVREYEMFSAVQVTDTGPGISEEEQAKIFGRFYRSPSAWQEEGVGIGLYLTRQIVSGQGGYVKVKSGPGGGSAFSIWLPR</sequence>
<evidence type="ECO:0000256" key="1">
    <source>
        <dbReference type="ARBA" id="ARBA00000085"/>
    </source>
</evidence>
<evidence type="ECO:0000256" key="7">
    <source>
        <dbReference type="SAM" id="Phobius"/>
    </source>
</evidence>
<evidence type="ECO:0000256" key="4">
    <source>
        <dbReference type="ARBA" id="ARBA00022679"/>
    </source>
</evidence>
<dbReference type="PROSITE" id="PS50109">
    <property type="entry name" value="HIS_KIN"/>
    <property type="match status" value="1"/>
</dbReference>
<dbReference type="Gene3D" id="1.10.287.130">
    <property type="match status" value="1"/>
</dbReference>
<name>A0A9D2C6W8_9FIRM</name>
<keyword evidence="7" id="KW-1133">Transmembrane helix</keyword>